<name>A0A137ZJW7_9ACTN</name>
<dbReference type="EMBL" id="LSRE01000012">
    <property type="protein sequence ID" value="KXO98480.1"/>
    <property type="molecule type" value="Genomic_DNA"/>
</dbReference>
<dbReference type="RefSeq" id="WP_068744947.1">
    <property type="nucleotide sequence ID" value="NZ_LSRE01000012.1"/>
</dbReference>
<gene>
    <name evidence="3" type="ORF">AXK61_02445</name>
</gene>
<comment type="caution">
    <text evidence="3">The sequence shown here is derived from an EMBL/GenBank/DDBJ whole genome shotgun (WGS) entry which is preliminary data.</text>
</comment>
<evidence type="ECO:0000259" key="2">
    <source>
        <dbReference type="Pfam" id="PF11887"/>
    </source>
</evidence>
<dbReference type="PANTHER" id="PTHR33371">
    <property type="entry name" value="INTERMEMBRANE PHOSPHOLIPID TRANSPORT SYSTEM BINDING PROTEIN MLAD-RELATED"/>
    <property type="match status" value="1"/>
</dbReference>
<dbReference type="Pfam" id="PF11887">
    <property type="entry name" value="Mce4_CUP1"/>
    <property type="match status" value="1"/>
</dbReference>
<dbReference type="InterPro" id="IPR052336">
    <property type="entry name" value="MlaD_Phospholipid_Transporter"/>
</dbReference>
<protein>
    <recommendedName>
        <fullName evidence="5">Mammalian cell entry protein</fullName>
    </recommendedName>
</protein>
<organism evidence="3 4">
    <name type="scientific">Tsukamurella pseudospumae</name>
    <dbReference type="NCBI Taxonomy" id="239498"/>
    <lineage>
        <taxon>Bacteria</taxon>
        <taxon>Bacillati</taxon>
        <taxon>Actinomycetota</taxon>
        <taxon>Actinomycetes</taxon>
        <taxon>Mycobacteriales</taxon>
        <taxon>Tsukamurellaceae</taxon>
        <taxon>Tsukamurella</taxon>
    </lineage>
</organism>
<evidence type="ECO:0000313" key="3">
    <source>
        <dbReference type="EMBL" id="KXO98480.1"/>
    </source>
</evidence>
<dbReference type="Pfam" id="PF02470">
    <property type="entry name" value="MlaD"/>
    <property type="match status" value="1"/>
</dbReference>
<dbReference type="InterPro" id="IPR003399">
    <property type="entry name" value="Mce/MlaD"/>
</dbReference>
<dbReference type="Proteomes" id="UP000070409">
    <property type="component" value="Unassembled WGS sequence"/>
</dbReference>
<sequence length="334" mass="35015">MRAKNTRAAVTLAIALVVTLVIAAGIFAALRNPAGGETRDYEAHLSDASGLRVGSDVRLRGVLIGKVTAVDVRSTADGNGNEAVVGFSAQKDHPVTSTTRVAVKYRNLTGERFIEVQPGSSAGGVPTSTIPMGRTTPSFDITTLFNGLAPVLRTLSPEDVNDLTRNLLGLLQGDDTTAAQTFGAIDKITANLADRQTVIKTLIDNVTRVANMINDYSPQVVEFIVNFDLLLTKVLENLDEFRRTATYGPGFGAATNRVLTALGLSKDLDVENLVRTAFKDPGAAVQAMGKLPGLFTGVAALLGAPPAPCSKGTAQLPNKVTVLTGGTNVTVCLK</sequence>
<feature type="domain" description="Mammalian cell entry C-terminal" evidence="2">
    <location>
        <begin position="127"/>
        <end position="246"/>
    </location>
</feature>
<evidence type="ECO:0008006" key="5">
    <source>
        <dbReference type="Google" id="ProtNLM"/>
    </source>
</evidence>
<evidence type="ECO:0000313" key="4">
    <source>
        <dbReference type="Proteomes" id="UP000070409"/>
    </source>
</evidence>
<proteinExistence type="predicted"/>
<accession>A0A137ZJW7</accession>
<reference evidence="3 4" key="1">
    <citation type="submission" date="2016-02" db="EMBL/GenBank/DDBJ databases">
        <authorList>
            <person name="Teng J.L."/>
            <person name="Tang Y."/>
            <person name="Huang Y."/>
            <person name="Guo F."/>
            <person name="Wei W."/>
            <person name="Chen J.H."/>
            <person name="Wong S.Y."/>
            <person name="Lau S.K."/>
            <person name="Woo P.C."/>
        </authorList>
    </citation>
    <scope>NUCLEOTIDE SEQUENCE [LARGE SCALE GENOMIC DNA]</scope>
    <source>
        <strain evidence="3 4">JCM 13375</strain>
    </source>
</reference>
<evidence type="ECO:0000259" key="1">
    <source>
        <dbReference type="Pfam" id="PF02470"/>
    </source>
</evidence>
<dbReference type="PANTHER" id="PTHR33371:SF17">
    <property type="entry name" value="MCE-FAMILY PROTEIN MCE1B"/>
    <property type="match status" value="1"/>
</dbReference>
<keyword evidence="4" id="KW-1185">Reference proteome</keyword>
<feature type="domain" description="Mce/MlaD" evidence="1">
    <location>
        <begin position="38"/>
        <end position="119"/>
    </location>
</feature>
<dbReference type="InterPro" id="IPR024516">
    <property type="entry name" value="Mce_C"/>
</dbReference>